<name>A0A160JFW0_9PROT</name>
<keyword evidence="1" id="KW-0472">Membrane</keyword>
<feature type="transmembrane region" description="Helical" evidence="1">
    <location>
        <begin position="46"/>
        <end position="67"/>
    </location>
</feature>
<proteinExistence type="predicted"/>
<keyword evidence="1" id="KW-1133">Transmembrane helix</keyword>
<dbReference type="AlphaFoldDB" id="A0A160JFW0"/>
<dbReference type="STRING" id="1226968.A6A40_07575"/>
<organism evidence="2 3">
    <name type="scientific">Azospirillum humicireducens</name>
    <dbReference type="NCBI Taxonomy" id="1226968"/>
    <lineage>
        <taxon>Bacteria</taxon>
        <taxon>Pseudomonadati</taxon>
        <taxon>Pseudomonadota</taxon>
        <taxon>Alphaproteobacteria</taxon>
        <taxon>Rhodospirillales</taxon>
        <taxon>Azospirillaceae</taxon>
        <taxon>Azospirillum</taxon>
    </lineage>
</organism>
<dbReference type="KEGG" id="ahu:A6A40_07575"/>
<protein>
    <submittedName>
        <fullName evidence="2">Uncharacterized protein</fullName>
    </submittedName>
</protein>
<evidence type="ECO:0000256" key="1">
    <source>
        <dbReference type="SAM" id="Phobius"/>
    </source>
</evidence>
<keyword evidence="1" id="KW-0812">Transmembrane</keyword>
<dbReference type="EMBL" id="CP015285">
    <property type="protein sequence ID" value="ANC91780.1"/>
    <property type="molecule type" value="Genomic_DNA"/>
</dbReference>
<dbReference type="Proteomes" id="UP000077405">
    <property type="component" value="Chromosome"/>
</dbReference>
<accession>A0A160JFW0</accession>
<sequence length="118" mass="12965">MAECHTPLDHPPFAPHYADISIKKGMTEMTPESDGRSMRTPPRHRSLRLLLALLVLGLVMLGSRALALPNIGMAEMIIPMLGGLFVAAAIVMIVRRDRADRDALPPSRRNSQDQGMPD</sequence>
<reference evidence="2 3" key="1">
    <citation type="journal article" date="2013" name="Int. J. Syst. Evol. Microbiol.">
        <title>Azospirillum humicireducens sp. nov., a nitrogen-fixing bacterium isolated from a microbial fuel cell.</title>
        <authorList>
            <person name="Zhou S."/>
            <person name="Han L."/>
            <person name="Wang Y."/>
            <person name="Yang G."/>
            <person name="Zhuang L."/>
            <person name="Hu P."/>
        </authorList>
    </citation>
    <scope>NUCLEOTIDE SEQUENCE [LARGE SCALE GENOMIC DNA]</scope>
    <source>
        <strain evidence="2 3">SgZ-5</strain>
    </source>
</reference>
<feature type="transmembrane region" description="Helical" evidence="1">
    <location>
        <begin position="73"/>
        <end position="94"/>
    </location>
</feature>
<gene>
    <name evidence="2" type="ORF">A6A40_07575</name>
</gene>
<evidence type="ECO:0000313" key="3">
    <source>
        <dbReference type="Proteomes" id="UP000077405"/>
    </source>
</evidence>
<evidence type="ECO:0000313" key="2">
    <source>
        <dbReference type="EMBL" id="ANC91780.1"/>
    </source>
</evidence>
<keyword evidence="3" id="KW-1185">Reference proteome</keyword>